<dbReference type="AlphaFoldDB" id="A0A1M7SVE2"/>
<proteinExistence type="predicted"/>
<reference evidence="2" key="1">
    <citation type="submission" date="2016-11" db="EMBL/GenBank/DDBJ databases">
        <authorList>
            <person name="Varghese N."/>
            <person name="Submissions S."/>
        </authorList>
    </citation>
    <scope>NUCLEOTIDE SEQUENCE [LARGE SCALE GENOMIC DNA]</scope>
    <source>
        <strain evidence="2">GAS401</strain>
    </source>
</reference>
<dbReference type="Proteomes" id="UP000184096">
    <property type="component" value="Chromosome I"/>
</dbReference>
<gene>
    <name evidence="1" type="ORF">SAMN05444170_0309</name>
</gene>
<protein>
    <submittedName>
        <fullName evidence="1">Uncharacterized protein</fullName>
    </submittedName>
</protein>
<keyword evidence="2" id="KW-1185">Reference proteome</keyword>
<evidence type="ECO:0000313" key="1">
    <source>
        <dbReference type="EMBL" id="SHN62513.1"/>
    </source>
</evidence>
<name>A0A1M7SVE2_9BRAD</name>
<organism evidence="1 2">
    <name type="scientific">Bradyrhizobium erythrophlei</name>
    <dbReference type="NCBI Taxonomy" id="1437360"/>
    <lineage>
        <taxon>Bacteria</taxon>
        <taxon>Pseudomonadati</taxon>
        <taxon>Pseudomonadota</taxon>
        <taxon>Alphaproteobacteria</taxon>
        <taxon>Hyphomicrobiales</taxon>
        <taxon>Nitrobacteraceae</taxon>
        <taxon>Bradyrhizobium</taxon>
    </lineage>
</organism>
<dbReference type="EMBL" id="LT670849">
    <property type="protein sequence ID" value="SHN62513.1"/>
    <property type="molecule type" value="Genomic_DNA"/>
</dbReference>
<sequence>MAVIAIALNCVPIGAYAEEGADAKKPLQDQGAASSAPVVDKIDVKPGDRWSYQVVDDVTGETKATTVHTLTEIRDKSYSVQSAFTAFGQSVATTSLQVFDENWNLLEDQLWTRKPADPVTGIRLPLKVGAQWKTHFTSIRKTPPETQFQTDANIRVVGYEPVMLKFNKTYDAFKLEINEALTNSAASSTSAPPSVVTVKVTMWYAPSVNRYVKRITETRINDRLQSRSIELLTSYARRHDDE</sequence>
<accession>A0A1M7SVE2</accession>
<evidence type="ECO:0000313" key="2">
    <source>
        <dbReference type="Proteomes" id="UP000184096"/>
    </source>
</evidence>